<sequence length="269" mass="30899">MEVKNKTKDRWGEKEKNEIEYTVKGRERKHQTVVAMELHPPLVISALFVGFLLLLLGLIVIVKGSLTLRLNPALRYIRLSGLWYRLASSFALLPTTELWLWLFRSSILKLYLARSPADIVILKLAESRSFPSERVRGDEIEKRKKETLIINKTPSIKNPFVKPEVRPKYNKIELAVTELCCTVQTRERYPECFVVAEIRGCWSLPVNDDTAGSLLSSKTNSYFKARMLTERLCIPLQEEVRDANKDKSEIHPGLLLVHGRRVTANDKRG</sequence>
<keyword evidence="3" id="KW-1185">Reference proteome</keyword>
<keyword evidence="1" id="KW-0472">Membrane</keyword>
<protein>
    <submittedName>
        <fullName evidence="2">Uncharacterized protein</fullName>
    </submittedName>
</protein>
<dbReference type="AlphaFoldDB" id="A0AAV7IY55"/>
<dbReference type="EMBL" id="JAHXZJ010000374">
    <property type="protein sequence ID" value="KAH0561256.1"/>
    <property type="molecule type" value="Genomic_DNA"/>
</dbReference>
<evidence type="ECO:0000256" key="1">
    <source>
        <dbReference type="SAM" id="Phobius"/>
    </source>
</evidence>
<accession>A0AAV7IY55</accession>
<feature type="transmembrane region" description="Helical" evidence="1">
    <location>
        <begin position="82"/>
        <end position="102"/>
    </location>
</feature>
<keyword evidence="1" id="KW-0812">Transmembrane</keyword>
<evidence type="ECO:0000313" key="2">
    <source>
        <dbReference type="EMBL" id="KAH0561256.1"/>
    </source>
</evidence>
<comment type="caution">
    <text evidence="2">The sequence shown here is derived from an EMBL/GenBank/DDBJ whole genome shotgun (WGS) entry which is preliminary data.</text>
</comment>
<proteinExistence type="predicted"/>
<dbReference type="Proteomes" id="UP000826195">
    <property type="component" value="Unassembled WGS sequence"/>
</dbReference>
<organism evidence="2 3">
    <name type="scientific">Cotesia glomerata</name>
    <name type="common">Lepidopteran parasitic wasp</name>
    <name type="synonym">Apanteles glomeratus</name>
    <dbReference type="NCBI Taxonomy" id="32391"/>
    <lineage>
        <taxon>Eukaryota</taxon>
        <taxon>Metazoa</taxon>
        <taxon>Ecdysozoa</taxon>
        <taxon>Arthropoda</taxon>
        <taxon>Hexapoda</taxon>
        <taxon>Insecta</taxon>
        <taxon>Pterygota</taxon>
        <taxon>Neoptera</taxon>
        <taxon>Endopterygota</taxon>
        <taxon>Hymenoptera</taxon>
        <taxon>Apocrita</taxon>
        <taxon>Ichneumonoidea</taxon>
        <taxon>Braconidae</taxon>
        <taxon>Microgastrinae</taxon>
        <taxon>Cotesia</taxon>
    </lineage>
</organism>
<evidence type="ECO:0000313" key="3">
    <source>
        <dbReference type="Proteomes" id="UP000826195"/>
    </source>
</evidence>
<keyword evidence="1" id="KW-1133">Transmembrane helix</keyword>
<name>A0AAV7IY55_COTGL</name>
<reference evidence="2 3" key="1">
    <citation type="journal article" date="2021" name="J. Hered.">
        <title>A chromosome-level genome assembly of the parasitoid wasp, Cotesia glomerata (Hymenoptera: Braconidae).</title>
        <authorList>
            <person name="Pinto B.J."/>
            <person name="Weis J.J."/>
            <person name="Gamble T."/>
            <person name="Ode P.J."/>
            <person name="Paul R."/>
            <person name="Zaspel J.M."/>
        </authorList>
    </citation>
    <scope>NUCLEOTIDE SEQUENCE [LARGE SCALE GENOMIC DNA]</scope>
    <source>
        <strain evidence="2">CgM1</strain>
    </source>
</reference>
<gene>
    <name evidence="2" type="ORF">KQX54_015369</name>
</gene>
<feature type="transmembrane region" description="Helical" evidence="1">
    <location>
        <begin position="42"/>
        <end position="62"/>
    </location>
</feature>